<evidence type="ECO:0000313" key="6">
    <source>
        <dbReference type="Proteomes" id="UP000029264"/>
    </source>
</evidence>
<dbReference type="InterPro" id="IPR058625">
    <property type="entry name" value="MdtA-like_BSH"/>
</dbReference>
<protein>
    <submittedName>
        <fullName evidence="5">Hemolysin D</fullName>
    </submittedName>
</protein>
<dbReference type="GO" id="GO:1990281">
    <property type="term" value="C:efflux pump complex"/>
    <property type="evidence" value="ECO:0007669"/>
    <property type="project" value="TreeGrafter"/>
</dbReference>
<organism evidence="5 6">
    <name type="scientific">Shewanella mangrovi</name>
    <dbReference type="NCBI Taxonomy" id="1515746"/>
    <lineage>
        <taxon>Bacteria</taxon>
        <taxon>Pseudomonadati</taxon>
        <taxon>Pseudomonadota</taxon>
        <taxon>Gammaproteobacteria</taxon>
        <taxon>Alteromonadales</taxon>
        <taxon>Shewanellaceae</taxon>
        <taxon>Shewanella</taxon>
    </lineage>
</organism>
<dbReference type="Pfam" id="PF25917">
    <property type="entry name" value="BSH_RND"/>
    <property type="match status" value="1"/>
</dbReference>
<keyword evidence="2" id="KW-0175">Coiled coil</keyword>
<gene>
    <name evidence="5" type="ORF">HR45_11515</name>
</gene>
<dbReference type="PANTHER" id="PTHR30469:SF36">
    <property type="entry name" value="BLL3903 PROTEIN"/>
    <property type="match status" value="1"/>
</dbReference>
<proteinExistence type="inferred from homology"/>
<dbReference type="RefSeq" id="WP_037442993.1">
    <property type="nucleotide sequence ID" value="NZ_JPEO01000007.1"/>
</dbReference>
<dbReference type="Gene3D" id="2.40.30.170">
    <property type="match status" value="1"/>
</dbReference>
<comment type="similarity">
    <text evidence="1">Belongs to the membrane fusion protein (MFP) (TC 8.A.1) family.</text>
</comment>
<dbReference type="Gene3D" id="1.10.287.470">
    <property type="entry name" value="Helix hairpin bin"/>
    <property type="match status" value="1"/>
</dbReference>
<feature type="coiled-coil region" evidence="2">
    <location>
        <begin position="93"/>
        <end position="120"/>
    </location>
</feature>
<evidence type="ECO:0000256" key="2">
    <source>
        <dbReference type="SAM" id="Coils"/>
    </source>
</evidence>
<accession>A0A094JDJ8</accession>
<dbReference type="NCBIfam" id="TIGR01730">
    <property type="entry name" value="RND_mfp"/>
    <property type="match status" value="1"/>
</dbReference>
<dbReference type="Proteomes" id="UP000029264">
    <property type="component" value="Unassembled WGS sequence"/>
</dbReference>
<name>A0A094JDJ8_9GAMM</name>
<dbReference type="Gene3D" id="2.40.50.100">
    <property type="match status" value="1"/>
</dbReference>
<evidence type="ECO:0000313" key="5">
    <source>
        <dbReference type="EMBL" id="KFZ37292.1"/>
    </source>
</evidence>
<feature type="domain" description="Multidrug resistance protein MdtA-like barrel-sandwich hybrid" evidence="3">
    <location>
        <begin position="63"/>
        <end position="177"/>
    </location>
</feature>
<dbReference type="InterPro" id="IPR058792">
    <property type="entry name" value="Beta-barrel_RND_2"/>
</dbReference>
<evidence type="ECO:0000256" key="1">
    <source>
        <dbReference type="ARBA" id="ARBA00009477"/>
    </source>
</evidence>
<dbReference type="Pfam" id="PF25954">
    <property type="entry name" value="Beta-barrel_RND_2"/>
    <property type="match status" value="1"/>
</dbReference>
<feature type="domain" description="CusB-like beta-barrel" evidence="4">
    <location>
        <begin position="193"/>
        <end position="265"/>
    </location>
</feature>
<dbReference type="PANTHER" id="PTHR30469">
    <property type="entry name" value="MULTIDRUG RESISTANCE PROTEIN MDTA"/>
    <property type="match status" value="1"/>
</dbReference>
<reference evidence="5 6" key="1">
    <citation type="submission" date="2014-06" db="EMBL/GenBank/DDBJ databases">
        <title>Shewanella sp. YQH10.</title>
        <authorList>
            <person name="Liu Y."/>
            <person name="Zeng R."/>
        </authorList>
    </citation>
    <scope>NUCLEOTIDE SEQUENCE [LARGE SCALE GENOMIC DNA]</scope>
    <source>
        <strain evidence="5 6">YQH10</strain>
    </source>
</reference>
<dbReference type="InterPro" id="IPR006143">
    <property type="entry name" value="RND_pump_MFP"/>
</dbReference>
<keyword evidence="6" id="KW-1185">Reference proteome</keyword>
<dbReference type="SUPFAM" id="SSF111369">
    <property type="entry name" value="HlyD-like secretion proteins"/>
    <property type="match status" value="1"/>
</dbReference>
<comment type="caution">
    <text evidence="5">The sequence shown here is derived from an EMBL/GenBank/DDBJ whole genome shotgun (WGS) entry which is preliminary data.</text>
</comment>
<sequence>MPNLFSHQFLARMLGVSLFLFIVNLSAAEAPAKRVVAKNISFEHEITRVDMVGTAEADKSVVLYPAVAERVVAVNFKPGDKVTEGQALVQLYAKRQQVALERAKIQLADAERTVKRLTDIRQQGAVPQTDLDDAITQRDLAKVSLEEAQVELEERIVRAPFSGYVGLTDVEVGDRLSINTPITSIDSRDALFVNFQAPETAFNLLASNAEIILRPWNNRAEQLPAKIAQLDSRIYVASRTIRARAIIDNRDDNFRPGMSFRVSLQIVGDEYARIPEAALSWGATGAYVWVVDNQHATRVDIQIMQRLKGRILVAGELRADTLLITEGIQNLREGQAVKVVEEQF</sequence>
<dbReference type="eggNOG" id="COG0845">
    <property type="taxonomic scope" value="Bacteria"/>
</dbReference>
<dbReference type="AlphaFoldDB" id="A0A094JDJ8"/>
<dbReference type="GO" id="GO:0015562">
    <property type="term" value="F:efflux transmembrane transporter activity"/>
    <property type="evidence" value="ECO:0007669"/>
    <property type="project" value="TreeGrafter"/>
</dbReference>
<dbReference type="EMBL" id="JPEO01000007">
    <property type="protein sequence ID" value="KFZ37292.1"/>
    <property type="molecule type" value="Genomic_DNA"/>
</dbReference>
<evidence type="ECO:0000259" key="4">
    <source>
        <dbReference type="Pfam" id="PF25954"/>
    </source>
</evidence>
<evidence type="ECO:0000259" key="3">
    <source>
        <dbReference type="Pfam" id="PF25917"/>
    </source>
</evidence>
<dbReference type="STRING" id="1515746.HR45_11515"/>
<dbReference type="Gene3D" id="2.40.420.20">
    <property type="match status" value="1"/>
</dbReference>